<evidence type="ECO:0000313" key="2">
    <source>
        <dbReference type="EMBL" id="CAB1432730.1"/>
    </source>
</evidence>
<organism evidence="2 3">
    <name type="scientific">Pleuronectes platessa</name>
    <name type="common">European plaice</name>
    <dbReference type="NCBI Taxonomy" id="8262"/>
    <lineage>
        <taxon>Eukaryota</taxon>
        <taxon>Metazoa</taxon>
        <taxon>Chordata</taxon>
        <taxon>Craniata</taxon>
        <taxon>Vertebrata</taxon>
        <taxon>Euteleostomi</taxon>
        <taxon>Actinopterygii</taxon>
        <taxon>Neopterygii</taxon>
        <taxon>Teleostei</taxon>
        <taxon>Neoteleostei</taxon>
        <taxon>Acanthomorphata</taxon>
        <taxon>Carangaria</taxon>
        <taxon>Pleuronectiformes</taxon>
        <taxon>Pleuronectoidei</taxon>
        <taxon>Pleuronectidae</taxon>
        <taxon>Pleuronectes</taxon>
    </lineage>
</organism>
<accession>A0A9N7UL92</accession>
<evidence type="ECO:0000256" key="1">
    <source>
        <dbReference type="SAM" id="MobiDB-lite"/>
    </source>
</evidence>
<dbReference type="EMBL" id="CADEAL010001469">
    <property type="protein sequence ID" value="CAB1432730.1"/>
    <property type="molecule type" value="Genomic_DNA"/>
</dbReference>
<dbReference type="AlphaFoldDB" id="A0A9N7UL92"/>
<protein>
    <submittedName>
        <fullName evidence="2">Uncharacterized protein</fullName>
    </submittedName>
</protein>
<evidence type="ECO:0000313" key="3">
    <source>
        <dbReference type="Proteomes" id="UP001153269"/>
    </source>
</evidence>
<feature type="compositionally biased region" description="Basic residues" evidence="1">
    <location>
        <begin position="51"/>
        <end position="67"/>
    </location>
</feature>
<sequence length="103" mass="11110">MLPVPGAAPETGVVFQDPCLVMGGTRALLPPNDKPKVGVLCAEEPRFRAHLHHGTRRRTRENGRKRAASWSIAPGRASVSAAAQEEEEEEKEEEAAAAYPEAP</sequence>
<name>A0A9N7UL92_PLEPL</name>
<proteinExistence type="predicted"/>
<feature type="compositionally biased region" description="Acidic residues" evidence="1">
    <location>
        <begin position="84"/>
        <end position="95"/>
    </location>
</feature>
<gene>
    <name evidence="2" type="ORF">PLEPLA_LOCUS20814</name>
</gene>
<comment type="caution">
    <text evidence="2">The sequence shown here is derived from an EMBL/GenBank/DDBJ whole genome shotgun (WGS) entry which is preliminary data.</text>
</comment>
<dbReference type="Proteomes" id="UP001153269">
    <property type="component" value="Unassembled WGS sequence"/>
</dbReference>
<keyword evidence="3" id="KW-1185">Reference proteome</keyword>
<feature type="region of interest" description="Disordered" evidence="1">
    <location>
        <begin position="51"/>
        <end position="103"/>
    </location>
</feature>
<reference evidence="2" key="1">
    <citation type="submission" date="2020-03" db="EMBL/GenBank/DDBJ databases">
        <authorList>
            <person name="Weist P."/>
        </authorList>
    </citation>
    <scope>NUCLEOTIDE SEQUENCE</scope>
</reference>